<reference evidence="6" key="1">
    <citation type="journal article" date="2013" name="Environ. Microbiol.">
        <title>Microbiota from the distal guts of lean and obese adolescents exhibit partial functional redundancy besides clear differences in community structure.</title>
        <authorList>
            <person name="Ferrer M."/>
            <person name="Ruiz A."/>
            <person name="Lanza F."/>
            <person name="Haange S.B."/>
            <person name="Oberbach A."/>
            <person name="Till H."/>
            <person name="Bargiela R."/>
            <person name="Campoy C."/>
            <person name="Segura M.T."/>
            <person name="Richter M."/>
            <person name="von Bergen M."/>
            <person name="Seifert J."/>
            <person name="Suarez A."/>
        </authorList>
    </citation>
    <scope>NUCLEOTIDE SEQUENCE</scope>
</reference>
<name>K1SS03_9ZZZZ</name>
<protein>
    <submittedName>
        <fullName evidence="6">ABC-type multidrug transport system, ATPase and permease component</fullName>
    </submittedName>
</protein>
<keyword evidence="4" id="KW-0472">Membrane</keyword>
<accession>K1SS03</accession>
<dbReference type="PANTHER" id="PTHR43394:SF1">
    <property type="entry name" value="ATP-BINDING CASSETTE SUB-FAMILY B MEMBER 10, MITOCHONDRIAL"/>
    <property type="match status" value="1"/>
</dbReference>
<feature type="domain" description="ABC transporter" evidence="5">
    <location>
        <begin position="49"/>
        <end position="178"/>
    </location>
</feature>
<evidence type="ECO:0000313" key="6">
    <source>
        <dbReference type="EMBL" id="EKC50021.1"/>
    </source>
</evidence>
<sequence length="178" mass="19385">GERVVEVLDTEIDIVNPENPFVPTEPKGEVEFRNVNFKYDPESKGDNILENVSFKAKAGQIIGIVGGTGCGKSSLVNLIPRLYDVTGGSVLIDGVDVREYDLKALREMIGVVLQKNVLFSGTIEENIRWGKKDATHEEIVAACKASQADAFVNEQPDGYNTYLSQGGLNLSGGQKQRL</sequence>
<dbReference type="GO" id="GO:0016887">
    <property type="term" value="F:ATP hydrolysis activity"/>
    <property type="evidence" value="ECO:0007669"/>
    <property type="project" value="InterPro"/>
</dbReference>
<dbReference type="EMBL" id="AJWY01012411">
    <property type="protein sequence ID" value="EKC50021.1"/>
    <property type="molecule type" value="Genomic_DNA"/>
</dbReference>
<dbReference type="PANTHER" id="PTHR43394">
    <property type="entry name" value="ATP-DEPENDENT PERMEASE MDL1, MITOCHONDRIAL"/>
    <property type="match status" value="1"/>
</dbReference>
<dbReference type="Pfam" id="PF00005">
    <property type="entry name" value="ABC_tran"/>
    <property type="match status" value="1"/>
</dbReference>
<comment type="subcellular location">
    <subcellularLocation>
        <location evidence="1">Membrane</location>
        <topology evidence="1">Multi-pass membrane protein</topology>
    </subcellularLocation>
</comment>
<gene>
    <name evidence="6" type="ORF">LEA_18103</name>
</gene>
<keyword evidence="2" id="KW-0812">Transmembrane</keyword>
<proteinExistence type="predicted"/>
<dbReference type="InterPro" id="IPR036640">
    <property type="entry name" value="ABC1_TM_sf"/>
</dbReference>
<dbReference type="GO" id="GO:0015421">
    <property type="term" value="F:ABC-type oligopeptide transporter activity"/>
    <property type="evidence" value="ECO:0007669"/>
    <property type="project" value="TreeGrafter"/>
</dbReference>
<dbReference type="Gene3D" id="3.40.50.300">
    <property type="entry name" value="P-loop containing nucleotide triphosphate hydrolases"/>
    <property type="match status" value="1"/>
</dbReference>
<evidence type="ECO:0000259" key="5">
    <source>
        <dbReference type="Pfam" id="PF00005"/>
    </source>
</evidence>
<dbReference type="InterPro" id="IPR039421">
    <property type="entry name" value="Type_1_exporter"/>
</dbReference>
<evidence type="ECO:0000256" key="2">
    <source>
        <dbReference type="ARBA" id="ARBA00022692"/>
    </source>
</evidence>
<evidence type="ECO:0000256" key="3">
    <source>
        <dbReference type="ARBA" id="ARBA00022989"/>
    </source>
</evidence>
<comment type="caution">
    <text evidence="6">The sequence shown here is derived from an EMBL/GenBank/DDBJ whole genome shotgun (WGS) entry which is preliminary data.</text>
</comment>
<dbReference type="GO" id="GO:0005524">
    <property type="term" value="F:ATP binding"/>
    <property type="evidence" value="ECO:0007669"/>
    <property type="project" value="InterPro"/>
</dbReference>
<dbReference type="InterPro" id="IPR003439">
    <property type="entry name" value="ABC_transporter-like_ATP-bd"/>
</dbReference>
<dbReference type="SUPFAM" id="SSF52540">
    <property type="entry name" value="P-loop containing nucleoside triphosphate hydrolases"/>
    <property type="match status" value="1"/>
</dbReference>
<feature type="non-terminal residue" evidence="6">
    <location>
        <position position="1"/>
    </location>
</feature>
<evidence type="ECO:0000256" key="4">
    <source>
        <dbReference type="ARBA" id="ARBA00023136"/>
    </source>
</evidence>
<organism evidence="6">
    <name type="scientific">human gut metagenome</name>
    <dbReference type="NCBI Taxonomy" id="408170"/>
    <lineage>
        <taxon>unclassified sequences</taxon>
        <taxon>metagenomes</taxon>
        <taxon>organismal metagenomes</taxon>
    </lineage>
</organism>
<dbReference type="GO" id="GO:0016020">
    <property type="term" value="C:membrane"/>
    <property type="evidence" value="ECO:0007669"/>
    <property type="project" value="UniProtKB-SubCell"/>
</dbReference>
<dbReference type="Gene3D" id="1.20.1560.10">
    <property type="entry name" value="ABC transporter type 1, transmembrane domain"/>
    <property type="match status" value="1"/>
</dbReference>
<dbReference type="AlphaFoldDB" id="K1SS03"/>
<dbReference type="InterPro" id="IPR027417">
    <property type="entry name" value="P-loop_NTPase"/>
</dbReference>
<keyword evidence="3" id="KW-1133">Transmembrane helix</keyword>
<evidence type="ECO:0000256" key="1">
    <source>
        <dbReference type="ARBA" id="ARBA00004141"/>
    </source>
</evidence>